<protein>
    <submittedName>
        <fullName evidence="2">Uncharacterized protein</fullName>
    </submittedName>
</protein>
<dbReference type="VEuPathDB" id="FungiDB:FUN_022128"/>
<comment type="caution">
    <text evidence="2">The sequence shown here is derived from an EMBL/GenBank/DDBJ whole genome shotgun (WGS) entry which is preliminary data.</text>
</comment>
<name>A0A2I1HSQ6_9GLOM</name>
<evidence type="ECO:0000256" key="1">
    <source>
        <dbReference type="SAM" id="Phobius"/>
    </source>
</evidence>
<accession>A0A2I1HSQ6</accession>
<dbReference type="AlphaFoldDB" id="A0A2I1HSQ6"/>
<feature type="transmembrane region" description="Helical" evidence="1">
    <location>
        <begin position="6"/>
        <end position="27"/>
    </location>
</feature>
<proteinExistence type="predicted"/>
<keyword evidence="1" id="KW-0812">Transmembrane</keyword>
<sequence>MQRPISFTYIIIVTICSLMNIIALMPATKAYEVLLRNWGGYSGDTCCVWQEDYLHNFITYIPPNAEHNNLFYCFSCGTFDGIGEHGADLRNGILTYHTLDNTTTYWVDMHVTNDGPSSNKGGYNKDTCFHVFGDLGEATLDEAPYDECEKIRDSK</sequence>
<gene>
    <name evidence="2" type="ORF">RhiirA4_551055</name>
</gene>
<keyword evidence="3" id="KW-1185">Reference proteome</keyword>
<evidence type="ECO:0000313" key="3">
    <source>
        <dbReference type="Proteomes" id="UP000234323"/>
    </source>
</evidence>
<reference evidence="2 3" key="1">
    <citation type="submission" date="2015-10" db="EMBL/GenBank/DDBJ databases">
        <title>Genome analyses suggest a sexual origin of heterokaryosis in a supposedly ancient asexual fungus.</title>
        <authorList>
            <person name="Ropars J."/>
            <person name="Sedzielewska K."/>
            <person name="Noel J."/>
            <person name="Charron P."/>
            <person name="Farinelli L."/>
            <person name="Marton T."/>
            <person name="Kruger M."/>
            <person name="Pelin A."/>
            <person name="Brachmann A."/>
            <person name="Corradi N."/>
        </authorList>
    </citation>
    <scope>NUCLEOTIDE SEQUENCE [LARGE SCALE GENOMIC DNA]</scope>
    <source>
        <strain evidence="2 3">A4</strain>
    </source>
</reference>
<dbReference type="VEuPathDB" id="FungiDB:RhiirA1_479093"/>
<dbReference type="VEuPathDB" id="FungiDB:RhiirFUN_025920"/>
<keyword evidence="1" id="KW-1133">Transmembrane helix</keyword>
<evidence type="ECO:0000313" key="2">
    <source>
        <dbReference type="EMBL" id="PKY61843.1"/>
    </source>
</evidence>
<dbReference type="EMBL" id="LLXI01005964">
    <property type="protein sequence ID" value="PKY61843.1"/>
    <property type="molecule type" value="Genomic_DNA"/>
</dbReference>
<dbReference type="Proteomes" id="UP000234323">
    <property type="component" value="Unassembled WGS sequence"/>
</dbReference>
<keyword evidence="1" id="KW-0472">Membrane</keyword>
<organism evidence="2 3">
    <name type="scientific">Rhizophagus irregularis</name>
    <dbReference type="NCBI Taxonomy" id="588596"/>
    <lineage>
        <taxon>Eukaryota</taxon>
        <taxon>Fungi</taxon>
        <taxon>Fungi incertae sedis</taxon>
        <taxon>Mucoromycota</taxon>
        <taxon>Glomeromycotina</taxon>
        <taxon>Glomeromycetes</taxon>
        <taxon>Glomerales</taxon>
        <taxon>Glomeraceae</taxon>
        <taxon>Rhizophagus</taxon>
    </lineage>
</organism>